<dbReference type="Gene3D" id="6.10.140.2220">
    <property type="match status" value="1"/>
</dbReference>
<keyword evidence="2 4" id="KW-0863">Zinc-finger</keyword>
<keyword evidence="1" id="KW-0479">Metal-binding</keyword>
<protein>
    <recommendedName>
        <fullName evidence="7">MYND-type domain-containing protein</fullName>
    </recommendedName>
</protein>
<reference evidence="8" key="1">
    <citation type="journal article" date="2020" name="bioRxiv">
        <title>Comparative genomics of Chlamydomonas.</title>
        <authorList>
            <person name="Craig R.J."/>
            <person name="Hasan A.R."/>
            <person name="Ness R.W."/>
            <person name="Keightley P.D."/>
        </authorList>
    </citation>
    <scope>NUCLEOTIDE SEQUENCE</scope>
    <source>
        <strain evidence="8">SAG 7.73</strain>
    </source>
</reference>
<keyword evidence="6" id="KW-1133">Transmembrane helix</keyword>
<dbReference type="AlphaFoldDB" id="A0A835SQX2"/>
<feature type="compositionally biased region" description="Low complexity" evidence="5">
    <location>
        <begin position="166"/>
        <end position="175"/>
    </location>
</feature>
<evidence type="ECO:0000313" key="9">
    <source>
        <dbReference type="Proteomes" id="UP000650467"/>
    </source>
</evidence>
<evidence type="ECO:0000259" key="7">
    <source>
        <dbReference type="PROSITE" id="PS50865"/>
    </source>
</evidence>
<accession>A0A835SQX2</accession>
<evidence type="ECO:0000256" key="1">
    <source>
        <dbReference type="ARBA" id="ARBA00022723"/>
    </source>
</evidence>
<evidence type="ECO:0000256" key="3">
    <source>
        <dbReference type="ARBA" id="ARBA00022833"/>
    </source>
</evidence>
<dbReference type="PROSITE" id="PS50865">
    <property type="entry name" value="ZF_MYND_2"/>
    <property type="match status" value="1"/>
</dbReference>
<evidence type="ECO:0000256" key="5">
    <source>
        <dbReference type="SAM" id="MobiDB-lite"/>
    </source>
</evidence>
<feature type="region of interest" description="Disordered" evidence="5">
    <location>
        <begin position="157"/>
        <end position="193"/>
    </location>
</feature>
<dbReference type="InterPro" id="IPR002893">
    <property type="entry name" value="Znf_MYND"/>
</dbReference>
<dbReference type="GO" id="GO:0008270">
    <property type="term" value="F:zinc ion binding"/>
    <property type="evidence" value="ECO:0007669"/>
    <property type="project" value="UniProtKB-KW"/>
</dbReference>
<keyword evidence="6" id="KW-0812">Transmembrane</keyword>
<dbReference type="OrthoDB" id="551542at2759"/>
<comment type="caution">
    <text evidence="8">The sequence shown here is derived from an EMBL/GenBank/DDBJ whole genome shotgun (WGS) entry which is preliminary data.</text>
</comment>
<dbReference type="EMBL" id="JAEHOC010000024">
    <property type="protein sequence ID" value="KAG2431543.1"/>
    <property type="molecule type" value="Genomic_DNA"/>
</dbReference>
<evidence type="ECO:0000256" key="6">
    <source>
        <dbReference type="SAM" id="Phobius"/>
    </source>
</evidence>
<name>A0A835SQX2_CHLIN</name>
<feature type="region of interest" description="Disordered" evidence="5">
    <location>
        <begin position="281"/>
        <end position="306"/>
    </location>
</feature>
<organism evidence="8 9">
    <name type="scientific">Chlamydomonas incerta</name>
    <dbReference type="NCBI Taxonomy" id="51695"/>
    <lineage>
        <taxon>Eukaryota</taxon>
        <taxon>Viridiplantae</taxon>
        <taxon>Chlorophyta</taxon>
        <taxon>core chlorophytes</taxon>
        <taxon>Chlorophyceae</taxon>
        <taxon>CS clade</taxon>
        <taxon>Chlamydomonadales</taxon>
        <taxon>Chlamydomonadaceae</taxon>
        <taxon>Chlamydomonas</taxon>
    </lineage>
</organism>
<dbReference type="SUPFAM" id="SSF144232">
    <property type="entry name" value="HIT/MYND zinc finger-like"/>
    <property type="match status" value="1"/>
</dbReference>
<feature type="transmembrane region" description="Helical" evidence="6">
    <location>
        <begin position="61"/>
        <end position="81"/>
    </location>
</feature>
<dbReference type="Pfam" id="PF01753">
    <property type="entry name" value="zf-MYND"/>
    <property type="match status" value="1"/>
</dbReference>
<evidence type="ECO:0000256" key="4">
    <source>
        <dbReference type="PROSITE-ProRule" id="PRU00134"/>
    </source>
</evidence>
<feature type="compositionally biased region" description="Basic and acidic residues" evidence="5">
    <location>
        <begin position="176"/>
        <end position="187"/>
    </location>
</feature>
<proteinExistence type="predicted"/>
<evidence type="ECO:0000313" key="8">
    <source>
        <dbReference type="EMBL" id="KAG2431543.1"/>
    </source>
</evidence>
<keyword evidence="6" id="KW-0472">Membrane</keyword>
<dbReference type="Proteomes" id="UP000650467">
    <property type="component" value="Unassembled WGS sequence"/>
</dbReference>
<sequence length="823" mass="81965">MTAVAVIGGASSAADRVRPLAELLVLELSRSGFLDQAARLALHGATADGAARRRQQRQRGLTGLTLVLAQVVATLAAAGFGGGERGVWGLPAELAAGLPLLSHSDSGVSSDLRDQPSGGGRLEPPFLSADPFTLLNQMSEMARSLPCAATEVPTAACAPPGRAPTSAGSCGASSARADRGDRERGADGADGAGWSFPVSPRAAALVLLRVADLAAASLDRTMAVALAPVGEAAAAPVGPAAPASLLRLRAIDAWNEGRVAIINAKQLLVWRRTRHRLQKQTVAAPVPVPRGSSAAAGSGRGDRAAGSAASSAASGAASSAASGAAYGDEYGDVYPRRPVAWWRSLARMLPHAVAPPPPATGSDGSTASMSPGEAAGRAIAWAKTVLAVDMEPPDVLLERAPPALAAALAGGVVAGVEAAVRAAPDSGVALEFAAAFLQVNTETAAKLGACWPLLQQLLAFAPPAQAAALIASLGKQGHLVVGGLAAAVGGGGSAAAKTARAVMSRGARLLRAERRAGPPVALVSPHSLVLQWCVPLLCILARREAASAAAAAGSANIASSSRAAAEFGGAGAAVAGAAAAAVAASWRQLLLHDIELVPLLESLLLLLLLAALPAGNPAATSAANLVASLVTLLPLAAPDALAPVLTPPLQPDSPWGPAVVAAVLQKHMVGGGVDHTPACEALHQLRTRAMVATQAELRAGYLGGPIARAANVPRVVDQLLGELSPLEVTTEAEAVAAEAEALAAGSSSAAMATASKWTLLCCATRCTNLAGRSEAELPLQACGSCKAVRYCGRACQAAHWRAGHKEACGALKGKGGAGAGAGG</sequence>
<evidence type="ECO:0000256" key="2">
    <source>
        <dbReference type="ARBA" id="ARBA00022771"/>
    </source>
</evidence>
<gene>
    <name evidence="8" type="ORF">HXX76_009557</name>
</gene>
<keyword evidence="9" id="KW-1185">Reference proteome</keyword>
<feature type="domain" description="MYND-type" evidence="7">
    <location>
        <begin position="763"/>
        <end position="808"/>
    </location>
</feature>
<keyword evidence="3" id="KW-0862">Zinc</keyword>